<dbReference type="GO" id="GO:0004842">
    <property type="term" value="F:ubiquitin-protein transferase activity"/>
    <property type="evidence" value="ECO:0007669"/>
    <property type="project" value="InterPro"/>
</dbReference>
<dbReference type="InterPro" id="IPR003877">
    <property type="entry name" value="SPRY_dom"/>
</dbReference>
<dbReference type="Pfam" id="PF00643">
    <property type="entry name" value="zf-B_box"/>
    <property type="match status" value="1"/>
</dbReference>
<dbReference type="RefSeq" id="XP_014063855.1">
    <property type="nucleotide sequence ID" value="XM_014208380.2"/>
</dbReference>
<feature type="domain" description="B30.2/SPRY" evidence="7">
    <location>
        <begin position="274"/>
        <end position="464"/>
    </location>
</feature>
<dbReference type="SMART" id="SM00336">
    <property type="entry name" value="BBOX"/>
    <property type="match status" value="1"/>
</dbReference>
<dbReference type="SMART" id="SM00504">
    <property type="entry name" value="Ubox"/>
    <property type="match status" value="1"/>
</dbReference>
<dbReference type="GO" id="GO:0016567">
    <property type="term" value="P:protein ubiquitination"/>
    <property type="evidence" value="ECO:0007669"/>
    <property type="project" value="InterPro"/>
</dbReference>
<dbReference type="SMART" id="SM00589">
    <property type="entry name" value="PRY"/>
    <property type="match status" value="1"/>
</dbReference>
<evidence type="ECO:0000259" key="6">
    <source>
        <dbReference type="PROSITE" id="PS50119"/>
    </source>
</evidence>
<dbReference type="SUPFAM" id="SSF49899">
    <property type="entry name" value="Concanavalin A-like lectins/glucanases"/>
    <property type="match status" value="1"/>
</dbReference>
<dbReference type="SMART" id="SM00184">
    <property type="entry name" value="RING"/>
    <property type="match status" value="1"/>
</dbReference>
<feature type="domain" description="RING-type" evidence="5">
    <location>
        <begin position="14"/>
        <end position="54"/>
    </location>
</feature>
<reference evidence="9" key="1">
    <citation type="submission" date="2025-08" db="UniProtKB">
        <authorList>
            <consortium name="RefSeq"/>
        </authorList>
    </citation>
    <scope>IDENTIFICATION</scope>
</reference>
<evidence type="ECO:0000313" key="9">
    <source>
        <dbReference type="RefSeq" id="XP_014063855.1"/>
    </source>
</evidence>
<dbReference type="AlphaFoldDB" id="A0A1S3SHN6"/>
<dbReference type="Gene3D" id="2.60.120.920">
    <property type="match status" value="1"/>
</dbReference>
<dbReference type="InterPro" id="IPR001870">
    <property type="entry name" value="B30.2/SPRY"/>
</dbReference>
<dbReference type="InterPro" id="IPR000315">
    <property type="entry name" value="Znf_B-box"/>
</dbReference>
<dbReference type="PaxDb" id="8030-ENSSSAP00000019870"/>
<dbReference type="GeneID" id="106609500"/>
<dbReference type="InterPro" id="IPR043136">
    <property type="entry name" value="B30.2/SPRY_sf"/>
</dbReference>
<dbReference type="Pfam" id="PF13765">
    <property type="entry name" value="PRY"/>
    <property type="match status" value="1"/>
</dbReference>
<dbReference type="PROSITE" id="PS00518">
    <property type="entry name" value="ZF_RING_1"/>
    <property type="match status" value="1"/>
</dbReference>
<dbReference type="OrthoDB" id="9049620at2759"/>
<dbReference type="InterPro" id="IPR050143">
    <property type="entry name" value="TRIM/RBCC"/>
</dbReference>
<keyword evidence="1" id="KW-0479">Metal-binding</keyword>
<keyword evidence="2 4" id="KW-0863">Zinc-finger</keyword>
<dbReference type="InterPro" id="IPR027370">
    <property type="entry name" value="Znf-RING_euk"/>
</dbReference>
<dbReference type="CDD" id="cd12893">
    <property type="entry name" value="SPRY_PRY_TRIM35"/>
    <property type="match status" value="1"/>
</dbReference>
<dbReference type="InterPro" id="IPR003613">
    <property type="entry name" value="Ubox_domain"/>
</dbReference>
<proteinExistence type="predicted"/>
<dbReference type="GO" id="GO:0008270">
    <property type="term" value="F:zinc ion binding"/>
    <property type="evidence" value="ECO:0007669"/>
    <property type="project" value="UniProtKB-KW"/>
</dbReference>
<evidence type="ECO:0000313" key="8">
    <source>
        <dbReference type="Proteomes" id="UP001652741"/>
    </source>
</evidence>
<dbReference type="Pfam" id="PF13445">
    <property type="entry name" value="zf-RING_UBOX"/>
    <property type="match status" value="1"/>
</dbReference>
<dbReference type="PRINTS" id="PR01407">
    <property type="entry name" value="BUTYPHLNCDUF"/>
</dbReference>
<dbReference type="PANTHER" id="PTHR24103">
    <property type="entry name" value="E3 UBIQUITIN-PROTEIN LIGASE TRIM"/>
    <property type="match status" value="1"/>
</dbReference>
<gene>
    <name evidence="9" type="primary">LOC106609500</name>
</gene>
<dbReference type="InterPro" id="IPR006574">
    <property type="entry name" value="PRY"/>
</dbReference>
<feature type="domain" description="B box-type" evidence="6">
    <location>
        <begin position="84"/>
        <end position="125"/>
    </location>
</feature>
<dbReference type="Bgee" id="ENSSSAG00000009694">
    <property type="expression patterns" value="Expressed in spleen and 18 other cell types or tissues"/>
</dbReference>
<dbReference type="InterPro" id="IPR013320">
    <property type="entry name" value="ConA-like_dom_sf"/>
</dbReference>
<dbReference type="STRING" id="8030.ENSSSAP00000019870"/>
<dbReference type="Gene3D" id="3.30.40.10">
    <property type="entry name" value="Zinc/RING finger domain, C3HC4 (zinc finger)"/>
    <property type="match status" value="1"/>
</dbReference>
<evidence type="ECO:0000259" key="5">
    <source>
        <dbReference type="PROSITE" id="PS50089"/>
    </source>
</evidence>
<accession>A0A1S3SHN6</accession>
<dbReference type="SUPFAM" id="SSF57845">
    <property type="entry name" value="B-box zinc-binding domain"/>
    <property type="match status" value="1"/>
</dbReference>
<dbReference type="Proteomes" id="UP001652741">
    <property type="component" value="Chromosome ssa07"/>
</dbReference>
<evidence type="ECO:0000259" key="7">
    <source>
        <dbReference type="PROSITE" id="PS50188"/>
    </source>
</evidence>
<dbReference type="PROSITE" id="PS50119">
    <property type="entry name" value="ZF_BBOX"/>
    <property type="match status" value="1"/>
</dbReference>
<protein>
    <submittedName>
        <fullName evidence="9">Nuclear factor 7, brain</fullName>
    </submittedName>
</protein>
<dbReference type="OMA" id="GDNDHWT"/>
<dbReference type="Pfam" id="PF00622">
    <property type="entry name" value="SPRY"/>
    <property type="match status" value="1"/>
</dbReference>
<sequence length="478" mass="54773">MEASLSLLEEHLSCPMCCDIFSNPVVLKCSHSFCEECLQKYWKDMDNLLCPVCRKECSIEQPSRSLALKSLCESFQRGSEKEKGSQDICYLHREKLKLFCFDDKQPICVVCHISKKHKGHDCCPIEEALPDLKSEMQRVSSTLKKELENMNTARMCQSTWEEHIQGQAQCGEEQIRGEFKKLHQFLKDEETARIAALRMEEQQKCQVMRERAEPLTKQISTLIETIQMIKDMDVDTITFLQNYKAILNRAESTATDTADAETVSGAFIDIAKHVGSLKFKVWKKMLGIVYCTSVTMDPNTVSARLILTHDLTTVTYSEERQNLPENPERLKMGVLGSEGYSKGRHFWDVEVGESDNWTLGVAKESIVRNKPFKMEPQSGLWSIRYISGKYRVCVKPRIQIKLDESPRVIRVHLDCDQGELTFCDPTKSTILYTFNDTFTEKVFPYFYSTNQFVPLRLLSVSPNFGQNINTSGDRLPGL</sequence>
<dbReference type="PROSITE" id="PS50188">
    <property type="entry name" value="B302_SPRY"/>
    <property type="match status" value="1"/>
</dbReference>
<organism evidence="8 9">
    <name type="scientific">Salmo salar</name>
    <name type="common">Atlantic salmon</name>
    <dbReference type="NCBI Taxonomy" id="8030"/>
    <lineage>
        <taxon>Eukaryota</taxon>
        <taxon>Metazoa</taxon>
        <taxon>Chordata</taxon>
        <taxon>Craniata</taxon>
        <taxon>Vertebrata</taxon>
        <taxon>Euteleostomi</taxon>
        <taxon>Actinopterygii</taxon>
        <taxon>Neopterygii</taxon>
        <taxon>Teleostei</taxon>
        <taxon>Protacanthopterygii</taxon>
        <taxon>Salmoniformes</taxon>
        <taxon>Salmonidae</taxon>
        <taxon>Salmoninae</taxon>
        <taxon>Salmo</taxon>
    </lineage>
</organism>
<evidence type="ECO:0000256" key="4">
    <source>
        <dbReference type="PROSITE-ProRule" id="PRU00024"/>
    </source>
</evidence>
<dbReference type="InterPro" id="IPR003879">
    <property type="entry name" value="Butyrophylin_SPRY"/>
</dbReference>
<evidence type="ECO:0000256" key="2">
    <source>
        <dbReference type="ARBA" id="ARBA00022771"/>
    </source>
</evidence>
<dbReference type="Gene3D" id="3.30.160.60">
    <property type="entry name" value="Classic Zinc Finger"/>
    <property type="match status" value="1"/>
</dbReference>
<dbReference type="SUPFAM" id="SSF57850">
    <property type="entry name" value="RING/U-box"/>
    <property type="match status" value="1"/>
</dbReference>
<keyword evidence="3" id="KW-0862">Zinc</keyword>
<dbReference type="SMART" id="SM00449">
    <property type="entry name" value="SPRY"/>
    <property type="match status" value="1"/>
</dbReference>
<keyword evidence="8" id="KW-1185">Reference proteome</keyword>
<evidence type="ECO:0000256" key="1">
    <source>
        <dbReference type="ARBA" id="ARBA00022723"/>
    </source>
</evidence>
<dbReference type="PROSITE" id="PS50089">
    <property type="entry name" value="ZF_RING_2"/>
    <property type="match status" value="1"/>
</dbReference>
<evidence type="ECO:0000256" key="3">
    <source>
        <dbReference type="ARBA" id="ARBA00022833"/>
    </source>
</evidence>
<dbReference type="InterPro" id="IPR013083">
    <property type="entry name" value="Znf_RING/FYVE/PHD"/>
</dbReference>
<name>A0A1S3SHN6_SALSA</name>
<dbReference type="KEGG" id="sasa:106609500"/>
<dbReference type="InterPro" id="IPR001841">
    <property type="entry name" value="Znf_RING"/>
</dbReference>
<dbReference type="InterPro" id="IPR017907">
    <property type="entry name" value="Znf_RING_CS"/>
</dbReference>